<dbReference type="GeneID" id="42059695"/>
<dbReference type="RefSeq" id="XP_031090182.1">
    <property type="nucleotide sequence ID" value="XM_031224976.1"/>
</dbReference>
<accession>A0A1L7WAN8</accession>
<dbReference type="EMBL" id="FJOF01000018">
    <property type="protein sequence ID" value="CZR49684.1"/>
    <property type="molecule type" value="Genomic_DNA"/>
</dbReference>
<feature type="compositionally biased region" description="Polar residues" evidence="1">
    <location>
        <begin position="82"/>
        <end position="99"/>
    </location>
</feature>
<evidence type="ECO:0000313" key="3">
    <source>
        <dbReference type="Proteomes" id="UP000183971"/>
    </source>
</evidence>
<dbReference type="Proteomes" id="UP000183971">
    <property type="component" value="Unassembled WGS sequence"/>
</dbReference>
<organism evidence="2 3">
    <name type="scientific">Fusarium proliferatum (strain ET1)</name>
    <name type="common">Orchid endophyte fungus</name>
    <dbReference type="NCBI Taxonomy" id="1227346"/>
    <lineage>
        <taxon>Eukaryota</taxon>
        <taxon>Fungi</taxon>
        <taxon>Dikarya</taxon>
        <taxon>Ascomycota</taxon>
        <taxon>Pezizomycotina</taxon>
        <taxon>Sordariomycetes</taxon>
        <taxon>Hypocreomycetidae</taxon>
        <taxon>Hypocreales</taxon>
        <taxon>Nectriaceae</taxon>
        <taxon>Fusarium</taxon>
        <taxon>Fusarium fujikuroi species complex</taxon>
    </lineage>
</organism>
<gene>
    <name evidence="2" type="ORF">FPRO_14838</name>
</gene>
<dbReference type="AlphaFoldDB" id="A0A1L7WAN8"/>
<keyword evidence="3" id="KW-1185">Reference proteome</keyword>
<proteinExistence type="predicted"/>
<dbReference type="VEuPathDB" id="FungiDB:FPRO_14838"/>
<name>A0A1L7WAN8_FUSPR</name>
<reference evidence="3" key="1">
    <citation type="journal article" date="2016" name="Genome Biol. Evol.">
        <title>Comparative 'omics' of the Fusarium fujikuroi species complex highlights differences in genetic potential and metabolite synthesis.</title>
        <authorList>
            <person name="Niehaus E.-M."/>
            <person name="Muensterkoetter M."/>
            <person name="Proctor R.H."/>
            <person name="Brown D.W."/>
            <person name="Sharon A."/>
            <person name="Idan Y."/>
            <person name="Oren-Young L."/>
            <person name="Sieber C.M."/>
            <person name="Novak O."/>
            <person name="Pencik A."/>
            <person name="Tarkowska D."/>
            <person name="Hromadova K."/>
            <person name="Freeman S."/>
            <person name="Maymon M."/>
            <person name="Elazar M."/>
            <person name="Youssef S.A."/>
            <person name="El-Shabrawy E.S.M."/>
            <person name="Shalaby A.B.A."/>
            <person name="Houterman P."/>
            <person name="Brock N.L."/>
            <person name="Burkhardt I."/>
            <person name="Tsavkelova E.A."/>
            <person name="Dickschat J.S."/>
            <person name="Galuszka P."/>
            <person name="Gueldener U."/>
            <person name="Tudzynski B."/>
        </authorList>
    </citation>
    <scope>NUCLEOTIDE SEQUENCE [LARGE SCALE GENOMIC DNA]</scope>
    <source>
        <strain evidence="3">ET1</strain>
    </source>
</reference>
<feature type="region of interest" description="Disordered" evidence="1">
    <location>
        <begin position="69"/>
        <end position="99"/>
    </location>
</feature>
<protein>
    <submittedName>
        <fullName evidence="2">Uncharacterized protein</fullName>
    </submittedName>
</protein>
<comment type="caution">
    <text evidence="2">The sequence shown here is derived from an EMBL/GenBank/DDBJ whole genome shotgun (WGS) entry which is preliminary data.</text>
</comment>
<evidence type="ECO:0000256" key="1">
    <source>
        <dbReference type="SAM" id="MobiDB-lite"/>
    </source>
</evidence>
<evidence type="ECO:0000313" key="2">
    <source>
        <dbReference type="EMBL" id="CZR49684.1"/>
    </source>
</evidence>
<sequence length="318" mass="36108">MEFPAQPPSSLNSISGSPVAKTEVFTSLVRPYNLVSPRRSAPVRLPSLKSFDQEVEALIREDRSLKTPASVSSLDHRFVGSPATSQPGSQWGTGTSPSQDRLSLNYSLHSCHIRYGKQGKHLVDDTGTPSLRDQPSMTCYPRPTREVEKRHVNQKYTTEEGDYIIYASQDKKMKWHRIKEEFAKLFGNIPERSVSGLQAWYYRMGQRVPMCDPEGWLCFSNEDDLQPRYINLKICDRGHLVKCMGPLGIAQRYPERAVQYSWVDAETKAKARDLESSTILRAAIEARGNRGFKDRSSDGCSWSKWMGKKQARYLLIPT</sequence>